<keyword evidence="3" id="KW-0479">Metal-binding</keyword>
<evidence type="ECO:0000313" key="15">
    <source>
        <dbReference type="Proteomes" id="UP000691718"/>
    </source>
</evidence>
<evidence type="ECO:0000256" key="6">
    <source>
        <dbReference type="ARBA" id="ARBA00023015"/>
    </source>
</evidence>
<sequence>MEVVPRIIATADHAKKQIIDNQWRSLPNAQARHPKGLNEISEPDKFWAQLLKTEDFSELAHFALSTLSLPHANADCERVFSKINLIKTEIRNRLTVETVNGTLLAAESAKGSTRTGNCVNFEPTKEMYSRMTKDKIYGRKNDDSEDVPDIIFGEEIFPADPVICDRWTAKVRLSREESWWNPRERSVICSNHFNESDLYFTKGGLKRLCKGAVPQNALFLSSTLPDNISHKSTVTAEPSTAPVVNSNNSAVTAEPSTSAPVVNSNSSVLTVEPSTSVSAVEGIILTTGLAPPLPLGNLDRTEVSLGDSEQPTDSKRFILDQWGTEGTMVKILQNIKEGSRPITINNLVMKEPTLQGKSNIIAARCFSSVLQLKQWGFNQVCKDPQTMEITDIFLGLKFDTLM</sequence>
<dbReference type="PANTHER" id="PTHR46600">
    <property type="entry name" value="THAP DOMAIN-CONTAINING"/>
    <property type="match status" value="1"/>
</dbReference>
<evidence type="ECO:0000259" key="13">
    <source>
        <dbReference type="PROSITE" id="PS50950"/>
    </source>
</evidence>
<keyword evidence="6" id="KW-0805">Transcription regulation</keyword>
<protein>
    <submittedName>
        <fullName evidence="14">(apollo) hypothetical protein</fullName>
    </submittedName>
</protein>
<gene>
    <name evidence="14" type="ORF">PAPOLLO_LOCUS27567</name>
</gene>
<dbReference type="AlphaFoldDB" id="A0A8S3YDW7"/>
<keyword evidence="11" id="KW-0131">Cell cycle</keyword>
<evidence type="ECO:0000256" key="4">
    <source>
        <dbReference type="ARBA" id="ARBA00022771"/>
    </source>
</evidence>
<evidence type="ECO:0000256" key="12">
    <source>
        <dbReference type="PROSITE-ProRule" id="PRU00309"/>
    </source>
</evidence>
<evidence type="ECO:0000256" key="3">
    <source>
        <dbReference type="ARBA" id="ARBA00022723"/>
    </source>
</evidence>
<evidence type="ECO:0000256" key="8">
    <source>
        <dbReference type="ARBA" id="ARBA00023125"/>
    </source>
</evidence>
<dbReference type="GO" id="GO:0008270">
    <property type="term" value="F:zinc ion binding"/>
    <property type="evidence" value="ECO:0007669"/>
    <property type="project" value="UniProtKB-KW"/>
</dbReference>
<accession>A0A8S3YDW7</accession>
<evidence type="ECO:0000313" key="14">
    <source>
        <dbReference type="EMBL" id="CAG5058393.1"/>
    </source>
</evidence>
<proteinExistence type="inferred from homology"/>
<evidence type="ECO:0000256" key="5">
    <source>
        <dbReference type="ARBA" id="ARBA00022833"/>
    </source>
</evidence>
<name>A0A8S3YDW7_PARAO</name>
<keyword evidence="7" id="KW-0175">Coiled coil</keyword>
<dbReference type="InterPro" id="IPR006612">
    <property type="entry name" value="THAP_Znf"/>
</dbReference>
<comment type="similarity">
    <text evidence="2">Belongs to the THAP1 family.</text>
</comment>
<dbReference type="GO" id="GO:0046983">
    <property type="term" value="F:protein dimerization activity"/>
    <property type="evidence" value="ECO:0007669"/>
    <property type="project" value="InterPro"/>
</dbReference>
<reference evidence="14" key="1">
    <citation type="submission" date="2021-04" db="EMBL/GenBank/DDBJ databases">
        <authorList>
            <person name="Tunstrom K."/>
        </authorList>
    </citation>
    <scope>NUCLEOTIDE SEQUENCE</scope>
</reference>
<dbReference type="GO" id="GO:0043565">
    <property type="term" value="F:sequence-specific DNA binding"/>
    <property type="evidence" value="ECO:0007669"/>
    <property type="project" value="InterPro"/>
</dbReference>
<organism evidence="14 15">
    <name type="scientific">Parnassius apollo</name>
    <name type="common">Apollo butterfly</name>
    <name type="synonym">Papilio apollo</name>
    <dbReference type="NCBI Taxonomy" id="110799"/>
    <lineage>
        <taxon>Eukaryota</taxon>
        <taxon>Metazoa</taxon>
        <taxon>Ecdysozoa</taxon>
        <taxon>Arthropoda</taxon>
        <taxon>Hexapoda</taxon>
        <taxon>Insecta</taxon>
        <taxon>Pterygota</taxon>
        <taxon>Neoptera</taxon>
        <taxon>Endopterygota</taxon>
        <taxon>Lepidoptera</taxon>
        <taxon>Glossata</taxon>
        <taxon>Ditrysia</taxon>
        <taxon>Papilionoidea</taxon>
        <taxon>Papilionidae</taxon>
        <taxon>Parnassiinae</taxon>
        <taxon>Parnassini</taxon>
        <taxon>Parnassius</taxon>
        <taxon>Parnassius</taxon>
    </lineage>
</organism>
<dbReference type="InterPro" id="IPR008906">
    <property type="entry name" value="HATC_C_dom"/>
</dbReference>
<keyword evidence="8 12" id="KW-0238">DNA-binding</keyword>
<dbReference type="Pfam" id="PF05485">
    <property type="entry name" value="THAP"/>
    <property type="match status" value="1"/>
</dbReference>
<evidence type="ECO:0000256" key="9">
    <source>
        <dbReference type="ARBA" id="ARBA00023163"/>
    </source>
</evidence>
<dbReference type="GO" id="GO:0005654">
    <property type="term" value="C:nucleoplasm"/>
    <property type="evidence" value="ECO:0007669"/>
    <property type="project" value="UniProtKB-SubCell"/>
</dbReference>
<evidence type="ECO:0000256" key="2">
    <source>
        <dbReference type="ARBA" id="ARBA00006177"/>
    </source>
</evidence>
<keyword evidence="10" id="KW-0539">Nucleus</keyword>
<dbReference type="Pfam" id="PF05699">
    <property type="entry name" value="Dimer_Tnp_hAT"/>
    <property type="match status" value="1"/>
</dbReference>
<dbReference type="PROSITE" id="PS50950">
    <property type="entry name" value="ZF_THAP"/>
    <property type="match status" value="1"/>
</dbReference>
<dbReference type="OrthoDB" id="7312725at2759"/>
<dbReference type="PANTHER" id="PTHR46600:SF1">
    <property type="entry name" value="THAP DOMAIN-CONTAINING PROTEIN 1"/>
    <property type="match status" value="1"/>
</dbReference>
<keyword evidence="15" id="KW-1185">Reference proteome</keyword>
<evidence type="ECO:0000256" key="1">
    <source>
        <dbReference type="ARBA" id="ARBA00004642"/>
    </source>
</evidence>
<keyword evidence="9" id="KW-0804">Transcription</keyword>
<dbReference type="Proteomes" id="UP000691718">
    <property type="component" value="Unassembled WGS sequence"/>
</dbReference>
<feature type="domain" description="THAP-type" evidence="13">
    <location>
        <begin position="127"/>
        <end position="217"/>
    </location>
</feature>
<dbReference type="EMBL" id="CAJQZP010001668">
    <property type="protein sequence ID" value="CAG5058393.1"/>
    <property type="molecule type" value="Genomic_DNA"/>
</dbReference>
<evidence type="ECO:0000256" key="7">
    <source>
        <dbReference type="ARBA" id="ARBA00023054"/>
    </source>
</evidence>
<dbReference type="InterPro" id="IPR026516">
    <property type="entry name" value="THAP1/10"/>
</dbReference>
<evidence type="ECO:0000256" key="11">
    <source>
        <dbReference type="ARBA" id="ARBA00023306"/>
    </source>
</evidence>
<comment type="caution">
    <text evidence="14">The sequence shown here is derived from an EMBL/GenBank/DDBJ whole genome shotgun (WGS) entry which is preliminary data.</text>
</comment>
<keyword evidence="4 12" id="KW-0863">Zinc-finger</keyword>
<evidence type="ECO:0000256" key="10">
    <source>
        <dbReference type="ARBA" id="ARBA00023242"/>
    </source>
</evidence>
<comment type="subcellular location">
    <subcellularLocation>
        <location evidence="1">Nucleus</location>
        <location evidence="1">Nucleoplasm</location>
    </subcellularLocation>
</comment>
<keyword evidence="5" id="KW-0862">Zinc</keyword>